<reference evidence="1" key="2">
    <citation type="journal article" date="2022" name="New Phytol.">
        <title>Evolutionary transition to the ectomycorrhizal habit in the genomes of a hyperdiverse lineage of mushroom-forming fungi.</title>
        <authorList>
            <person name="Looney B."/>
            <person name="Miyauchi S."/>
            <person name="Morin E."/>
            <person name="Drula E."/>
            <person name="Courty P.E."/>
            <person name="Kohler A."/>
            <person name="Kuo A."/>
            <person name="LaButti K."/>
            <person name="Pangilinan J."/>
            <person name="Lipzen A."/>
            <person name="Riley R."/>
            <person name="Andreopoulos W."/>
            <person name="He G."/>
            <person name="Johnson J."/>
            <person name="Nolan M."/>
            <person name="Tritt A."/>
            <person name="Barry K.W."/>
            <person name="Grigoriev I.V."/>
            <person name="Nagy L.G."/>
            <person name="Hibbett D."/>
            <person name="Henrissat B."/>
            <person name="Matheny P.B."/>
            <person name="Labbe J."/>
            <person name="Martin F.M."/>
        </authorList>
    </citation>
    <scope>NUCLEOTIDE SEQUENCE</scope>
    <source>
        <strain evidence="1">EC-137</strain>
    </source>
</reference>
<evidence type="ECO:0000313" key="1">
    <source>
        <dbReference type="EMBL" id="KAI0034074.1"/>
    </source>
</evidence>
<dbReference type="Proteomes" id="UP000814128">
    <property type="component" value="Unassembled WGS sequence"/>
</dbReference>
<accession>A0ACB8QQD6</accession>
<protein>
    <submittedName>
        <fullName evidence="1">Uncharacterized protein</fullName>
    </submittedName>
</protein>
<name>A0ACB8QQD6_9AGAM</name>
<dbReference type="EMBL" id="MU273506">
    <property type="protein sequence ID" value="KAI0034074.1"/>
    <property type="molecule type" value="Genomic_DNA"/>
</dbReference>
<reference evidence="1" key="1">
    <citation type="submission" date="2021-02" db="EMBL/GenBank/DDBJ databases">
        <authorList>
            <consortium name="DOE Joint Genome Institute"/>
            <person name="Ahrendt S."/>
            <person name="Looney B.P."/>
            <person name="Miyauchi S."/>
            <person name="Morin E."/>
            <person name="Drula E."/>
            <person name="Courty P.E."/>
            <person name="Chicoki N."/>
            <person name="Fauchery L."/>
            <person name="Kohler A."/>
            <person name="Kuo A."/>
            <person name="Labutti K."/>
            <person name="Pangilinan J."/>
            <person name="Lipzen A."/>
            <person name="Riley R."/>
            <person name="Andreopoulos W."/>
            <person name="He G."/>
            <person name="Johnson J."/>
            <person name="Barry K.W."/>
            <person name="Grigoriev I.V."/>
            <person name="Nagy L."/>
            <person name="Hibbett D."/>
            <person name="Henrissat B."/>
            <person name="Matheny P.B."/>
            <person name="Labbe J."/>
            <person name="Martin F."/>
        </authorList>
    </citation>
    <scope>NUCLEOTIDE SEQUENCE</scope>
    <source>
        <strain evidence="1">EC-137</strain>
    </source>
</reference>
<keyword evidence="2" id="KW-1185">Reference proteome</keyword>
<feature type="non-terminal residue" evidence="1">
    <location>
        <position position="327"/>
    </location>
</feature>
<feature type="non-terminal residue" evidence="1">
    <location>
        <position position="1"/>
    </location>
</feature>
<gene>
    <name evidence="1" type="ORF">K488DRAFT_11188</name>
</gene>
<proteinExistence type="predicted"/>
<sequence>SVPIPLKSFLQLLTSSNVPISRALGIAGKVYKQFNTPEKLGQLTDSTLVGLGISDKDDRKGVLDAMSAAGYRAQAISIAGQVERRKRKAGRTHTDGAGFAKKEDSLSTSPRKKRKVRDDKNEFFAGRPFDEGDILDSLEFNEILDEEALYGKSTIVNRAPIMMAWSYIVAERMGFQREDAFSIAAVYTEMNAITKGVSLGMYKKNSEKGLEASPNGAQPYVQLMGRRIPLFQTSEDRWRALDAEAKPASPAAAFSYVSRTLKQTAPAIVGAMRLLADSFSPEELNRVGWSLYADFRPEVDGWGKRGQVRCDKILSLRDEAKTQAAER</sequence>
<organism evidence="1 2">
    <name type="scientific">Vararia minispora EC-137</name>
    <dbReference type="NCBI Taxonomy" id="1314806"/>
    <lineage>
        <taxon>Eukaryota</taxon>
        <taxon>Fungi</taxon>
        <taxon>Dikarya</taxon>
        <taxon>Basidiomycota</taxon>
        <taxon>Agaricomycotina</taxon>
        <taxon>Agaricomycetes</taxon>
        <taxon>Russulales</taxon>
        <taxon>Lachnocladiaceae</taxon>
        <taxon>Vararia</taxon>
    </lineage>
</organism>
<comment type="caution">
    <text evidence="1">The sequence shown here is derived from an EMBL/GenBank/DDBJ whole genome shotgun (WGS) entry which is preliminary data.</text>
</comment>
<evidence type="ECO:0000313" key="2">
    <source>
        <dbReference type="Proteomes" id="UP000814128"/>
    </source>
</evidence>